<dbReference type="PROSITE" id="PS01124">
    <property type="entry name" value="HTH_ARAC_FAMILY_2"/>
    <property type="match status" value="1"/>
</dbReference>
<dbReference type="PANTHER" id="PTHR43280">
    <property type="entry name" value="ARAC-FAMILY TRANSCRIPTIONAL REGULATOR"/>
    <property type="match status" value="1"/>
</dbReference>
<dbReference type="Proteomes" id="UP000518605">
    <property type="component" value="Unassembled WGS sequence"/>
</dbReference>
<dbReference type="InterPro" id="IPR009057">
    <property type="entry name" value="Homeodomain-like_sf"/>
</dbReference>
<evidence type="ECO:0000313" key="8">
    <source>
        <dbReference type="Proteomes" id="UP000518605"/>
    </source>
</evidence>
<feature type="modified residue" description="4-aspartylphosphate" evidence="4">
    <location>
        <position position="58"/>
    </location>
</feature>
<accession>A0A7W5GCU7</accession>
<dbReference type="Gene3D" id="3.40.50.2300">
    <property type="match status" value="1"/>
</dbReference>
<dbReference type="Pfam" id="PF00072">
    <property type="entry name" value="Response_reg"/>
    <property type="match status" value="1"/>
</dbReference>
<comment type="caution">
    <text evidence="7">The sequence shown here is derived from an EMBL/GenBank/DDBJ whole genome shotgun (WGS) entry which is preliminary data.</text>
</comment>
<gene>
    <name evidence="7" type="ORF">FHS16_004860</name>
</gene>
<dbReference type="EMBL" id="JACHXW010000018">
    <property type="protein sequence ID" value="MBB3154778.1"/>
    <property type="molecule type" value="Genomic_DNA"/>
</dbReference>
<evidence type="ECO:0000259" key="6">
    <source>
        <dbReference type="PROSITE" id="PS50110"/>
    </source>
</evidence>
<name>A0A7W5GCU7_9BACL</name>
<dbReference type="SUPFAM" id="SSF46689">
    <property type="entry name" value="Homeodomain-like"/>
    <property type="match status" value="2"/>
</dbReference>
<sequence length="534" mass="60859">MISNRMEILVVDDEPKQRRGLAAMVRSLRPDYKVHEAKNGKEALELAETRVLDIVFTDIQMPLVNGIDFLKALNNQGSDMPKVVFVSVYHEFDYAQQALRLGAKDYLVKPVITEQLEPIICELEQQLLQESALQLEKKRLSDQLAHTKPVYLEHLLYKCLTEELHTAERSELRSHCALSGQGTVLILESKSDGRPQNDSEWKSILKRAVTQAFSSCADAVIVAPEHEKDRLYIMAAWKPETTGTACLEQLRKALNQLEMLYGRSISVGIGQETESIEADMRLCCDGAKHALQYLYYFPEGMWLSANELRSLQGKEHSSPLAAKDIDDMERAVAEIQTELAVSTLVSLLDRLAAGYPAPFRLQCSAAQLLSTCLKRAQLVIDEEGYRLLAGRIDQELLEAKSFKSMKEIAAQLLADMIKQMKKDKSSRSDLIMQKCREFVEDNLHEDLGLEMVATRFFYNPSYFSILFKNNVGVSFTDYLVKMRMQKARGLLLNSDLKVQEIARQSGYKDIKYFNKVFKKTFLYSPEEFRRMFSS</sequence>
<dbReference type="SMART" id="SM00342">
    <property type="entry name" value="HTH_ARAC"/>
    <property type="match status" value="1"/>
</dbReference>
<evidence type="ECO:0000256" key="4">
    <source>
        <dbReference type="PROSITE-ProRule" id="PRU00169"/>
    </source>
</evidence>
<dbReference type="RefSeq" id="WP_183568832.1">
    <property type="nucleotide sequence ID" value="NZ_CBCSLB010000018.1"/>
</dbReference>
<keyword evidence="4" id="KW-0597">Phosphoprotein</keyword>
<dbReference type="GO" id="GO:0000160">
    <property type="term" value="P:phosphorelay signal transduction system"/>
    <property type="evidence" value="ECO:0007669"/>
    <property type="project" value="InterPro"/>
</dbReference>
<evidence type="ECO:0000256" key="3">
    <source>
        <dbReference type="ARBA" id="ARBA00023163"/>
    </source>
</evidence>
<reference evidence="7 8" key="1">
    <citation type="submission" date="2020-08" db="EMBL/GenBank/DDBJ databases">
        <title>Genomic Encyclopedia of Type Strains, Phase III (KMG-III): the genomes of soil and plant-associated and newly described type strains.</title>
        <authorList>
            <person name="Whitman W."/>
        </authorList>
    </citation>
    <scope>NUCLEOTIDE SEQUENCE [LARGE SCALE GENOMIC DNA]</scope>
    <source>
        <strain evidence="7 8">CECT 8234</strain>
    </source>
</reference>
<dbReference type="CDD" id="cd17536">
    <property type="entry name" value="REC_YesN-like"/>
    <property type="match status" value="1"/>
</dbReference>
<keyword evidence="2" id="KW-0238">DNA-binding</keyword>
<evidence type="ECO:0000313" key="7">
    <source>
        <dbReference type="EMBL" id="MBB3154778.1"/>
    </source>
</evidence>
<dbReference type="Gene3D" id="1.10.10.60">
    <property type="entry name" value="Homeodomain-like"/>
    <property type="match status" value="2"/>
</dbReference>
<feature type="domain" description="Response regulatory" evidence="6">
    <location>
        <begin position="7"/>
        <end position="124"/>
    </location>
</feature>
<dbReference type="PANTHER" id="PTHR43280:SF10">
    <property type="entry name" value="REGULATORY PROTEIN POCR"/>
    <property type="match status" value="1"/>
</dbReference>
<keyword evidence="8" id="KW-1185">Reference proteome</keyword>
<evidence type="ECO:0000256" key="2">
    <source>
        <dbReference type="ARBA" id="ARBA00023125"/>
    </source>
</evidence>
<dbReference type="SMART" id="SM00448">
    <property type="entry name" value="REC"/>
    <property type="match status" value="1"/>
</dbReference>
<protein>
    <submittedName>
        <fullName evidence="7">Two-component system response regulator YesN</fullName>
    </submittedName>
</protein>
<organism evidence="7 8">
    <name type="scientific">Paenibacillus endophyticus</name>
    <dbReference type="NCBI Taxonomy" id="1294268"/>
    <lineage>
        <taxon>Bacteria</taxon>
        <taxon>Bacillati</taxon>
        <taxon>Bacillota</taxon>
        <taxon>Bacilli</taxon>
        <taxon>Bacillales</taxon>
        <taxon>Paenibacillaceae</taxon>
        <taxon>Paenibacillus</taxon>
    </lineage>
</organism>
<feature type="domain" description="HTH araC/xylS-type" evidence="5">
    <location>
        <begin position="433"/>
        <end position="531"/>
    </location>
</feature>
<dbReference type="SUPFAM" id="SSF52172">
    <property type="entry name" value="CheY-like"/>
    <property type="match status" value="1"/>
</dbReference>
<evidence type="ECO:0000256" key="1">
    <source>
        <dbReference type="ARBA" id="ARBA00023015"/>
    </source>
</evidence>
<dbReference type="Pfam" id="PF12833">
    <property type="entry name" value="HTH_18"/>
    <property type="match status" value="1"/>
</dbReference>
<proteinExistence type="predicted"/>
<keyword evidence="1" id="KW-0805">Transcription regulation</keyword>
<dbReference type="InterPro" id="IPR001789">
    <property type="entry name" value="Sig_transdc_resp-reg_receiver"/>
</dbReference>
<dbReference type="GO" id="GO:0003700">
    <property type="term" value="F:DNA-binding transcription factor activity"/>
    <property type="evidence" value="ECO:0007669"/>
    <property type="project" value="InterPro"/>
</dbReference>
<dbReference type="GO" id="GO:0043565">
    <property type="term" value="F:sequence-specific DNA binding"/>
    <property type="evidence" value="ECO:0007669"/>
    <property type="project" value="InterPro"/>
</dbReference>
<keyword evidence="3" id="KW-0804">Transcription</keyword>
<dbReference type="AlphaFoldDB" id="A0A7W5GCU7"/>
<dbReference type="InterPro" id="IPR011006">
    <property type="entry name" value="CheY-like_superfamily"/>
</dbReference>
<evidence type="ECO:0000259" key="5">
    <source>
        <dbReference type="PROSITE" id="PS01124"/>
    </source>
</evidence>
<dbReference type="PROSITE" id="PS50110">
    <property type="entry name" value="RESPONSE_REGULATORY"/>
    <property type="match status" value="1"/>
</dbReference>
<dbReference type="InterPro" id="IPR018060">
    <property type="entry name" value="HTH_AraC"/>
</dbReference>